<dbReference type="Pfam" id="PF07722">
    <property type="entry name" value="Peptidase_C26"/>
    <property type="match status" value="1"/>
</dbReference>
<proteinExistence type="predicted"/>
<evidence type="ECO:0000313" key="1">
    <source>
        <dbReference type="EMBL" id="OWK47077.1"/>
    </source>
</evidence>
<dbReference type="EMBL" id="NIDE01000001">
    <property type="protein sequence ID" value="OWK47077.1"/>
    <property type="molecule type" value="Genomic_DNA"/>
</dbReference>
<dbReference type="PANTHER" id="PTHR43235">
    <property type="entry name" value="GLUTAMINE AMIDOTRANSFERASE PB2B2.05-RELATED"/>
    <property type="match status" value="1"/>
</dbReference>
<dbReference type="PANTHER" id="PTHR43235:SF1">
    <property type="entry name" value="GLUTAMINE AMIDOTRANSFERASE PB2B2.05-RELATED"/>
    <property type="match status" value="1"/>
</dbReference>
<dbReference type="AlphaFoldDB" id="A0A225EFQ8"/>
<dbReference type="InterPro" id="IPR044668">
    <property type="entry name" value="PuuD-like"/>
</dbReference>
<dbReference type="GO" id="GO:0006598">
    <property type="term" value="P:polyamine catabolic process"/>
    <property type="evidence" value="ECO:0007669"/>
    <property type="project" value="TreeGrafter"/>
</dbReference>
<dbReference type="Proteomes" id="UP000214646">
    <property type="component" value="Unassembled WGS sequence"/>
</dbReference>
<dbReference type="RefSeq" id="WP_088252222.1">
    <property type="nucleotide sequence ID" value="NZ_NIDE01000001.1"/>
</dbReference>
<protein>
    <submittedName>
        <fullName evidence="1">Peptidase C26</fullName>
    </submittedName>
</protein>
<reference evidence="2" key="1">
    <citation type="submission" date="2017-06" db="EMBL/GenBank/DDBJ databases">
        <title>Genome analysis of Fimbriiglobus ruber SP5, the first member of the order Planctomycetales with confirmed chitinolytic capability.</title>
        <authorList>
            <person name="Ravin N.V."/>
            <person name="Rakitin A.L."/>
            <person name="Ivanova A.A."/>
            <person name="Beletsky A.V."/>
            <person name="Kulichevskaya I.S."/>
            <person name="Mardanov A.V."/>
            <person name="Dedysh S.N."/>
        </authorList>
    </citation>
    <scope>NUCLEOTIDE SEQUENCE [LARGE SCALE GENOMIC DNA]</scope>
    <source>
        <strain evidence="2">SP5</strain>
    </source>
</reference>
<dbReference type="PROSITE" id="PS51273">
    <property type="entry name" value="GATASE_TYPE_1"/>
    <property type="match status" value="1"/>
</dbReference>
<accession>A0A225EFQ8</accession>
<name>A0A225EFQ8_9BACT</name>
<dbReference type="InterPro" id="IPR011697">
    <property type="entry name" value="Peptidase_C26"/>
</dbReference>
<dbReference type="SUPFAM" id="SSF52317">
    <property type="entry name" value="Class I glutamine amidotransferase-like"/>
    <property type="match status" value="1"/>
</dbReference>
<dbReference type="GO" id="GO:0033969">
    <property type="term" value="F:gamma-glutamyl-gamma-aminobutyrate hydrolase activity"/>
    <property type="evidence" value="ECO:0007669"/>
    <property type="project" value="TreeGrafter"/>
</dbReference>
<comment type="caution">
    <text evidence="1">The sequence shown here is derived from an EMBL/GenBank/DDBJ whole genome shotgun (WGS) entry which is preliminary data.</text>
</comment>
<sequence>MATRAPAPRPLIGINTDFYAPKTGAPFAKVNVGYFDAVLTAGGLPVVIPPLRKDNFAELEALLDMVSGMIMVGGMDLDPRKMGQPLTNTVQPMPARREDSDRYLLTKIVERKMPVLGIGVGMQLINVHFGGTLFAHLPTDNPKAMPHFDPTGGPHRHMVNVESNSYLEEMYGATELRVNSSHHQAVNQVGKRLRVCAKAPDGVIEAIEATDDTWFCLGVQWHPECDTASALDRQIFDCFVQSAMKFAEPAMAAA</sequence>
<dbReference type="OrthoDB" id="9813383at2"/>
<gene>
    <name evidence="1" type="ORF">FRUB_00776</name>
</gene>
<dbReference type="InterPro" id="IPR029062">
    <property type="entry name" value="Class_I_gatase-like"/>
</dbReference>
<keyword evidence="2" id="KW-1185">Reference proteome</keyword>
<dbReference type="GO" id="GO:0005829">
    <property type="term" value="C:cytosol"/>
    <property type="evidence" value="ECO:0007669"/>
    <property type="project" value="TreeGrafter"/>
</dbReference>
<organism evidence="1 2">
    <name type="scientific">Fimbriiglobus ruber</name>
    <dbReference type="NCBI Taxonomy" id="1908690"/>
    <lineage>
        <taxon>Bacteria</taxon>
        <taxon>Pseudomonadati</taxon>
        <taxon>Planctomycetota</taxon>
        <taxon>Planctomycetia</taxon>
        <taxon>Gemmatales</taxon>
        <taxon>Gemmataceae</taxon>
        <taxon>Fimbriiglobus</taxon>
    </lineage>
</organism>
<dbReference type="Gene3D" id="3.40.50.880">
    <property type="match status" value="1"/>
</dbReference>
<dbReference type="CDD" id="cd01745">
    <property type="entry name" value="GATase1_2"/>
    <property type="match status" value="1"/>
</dbReference>
<evidence type="ECO:0000313" key="2">
    <source>
        <dbReference type="Proteomes" id="UP000214646"/>
    </source>
</evidence>